<sequence length="320" mass="34808">MKKVTLLTSTAAILAALSVPAFAQSEISTGADAAGVSAINDRITDIEEDVTDAFDRDNDADRFGPADRRQGLFGNMSLSYTGRTGNTDNQDLAIGGRVNYNQGVFAQSVGLSLEFGEDDFGNKDQEDVAAIYDAQYYFNDQLYAFALGRINQNGLVDGVRNSPSQTDEDFADEFSDFRTDAFLGFGPGYRILNSDQTTWRVQAGVGVRYTKTGAQEAGFDLVEGPDGDLIPVGVSSSSDTSVGYIASSRLYHRFNDNIFITNDTDYLGSEDSADVITNEFGVNFRVSEQLATRVSYTSEYQEDRAIRTDNTVGLAVVYGF</sequence>
<keyword evidence="1" id="KW-0732">Signal</keyword>
<keyword evidence="3" id="KW-1185">Reference proteome</keyword>
<evidence type="ECO:0000313" key="2">
    <source>
        <dbReference type="EMBL" id="WDA11513.1"/>
    </source>
</evidence>
<reference evidence="2 3" key="1">
    <citation type="submission" date="2023-02" db="EMBL/GenBank/DDBJ databases">
        <title>Whole genome sequenc of Paracoccus marcusii MBLB0836.</title>
        <authorList>
            <person name="Seo M.-J."/>
            <person name="Cho E.-S."/>
            <person name="Hwang C.Y."/>
        </authorList>
    </citation>
    <scope>NUCLEOTIDE SEQUENCE [LARGE SCALE GENOMIC DNA]</scope>
    <source>
        <strain evidence="2 3">MBLB0836</strain>
    </source>
</reference>
<name>A0ABY7UPI8_9RHOB</name>
<feature type="chain" id="PRO_5046998508" evidence="1">
    <location>
        <begin position="24"/>
        <end position="320"/>
    </location>
</feature>
<dbReference type="RefSeq" id="WP_127898075.1">
    <property type="nucleotide sequence ID" value="NZ_CP117466.1"/>
</dbReference>
<evidence type="ECO:0000256" key="1">
    <source>
        <dbReference type="SAM" id="SignalP"/>
    </source>
</evidence>
<accession>A0ABY7UPI8</accession>
<gene>
    <name evidence="2" type="ORF">PRL19_09310</name>
</gene>
<dbReference type="InterPro" id="IPR007433">
    <property type="entry name" value="DUF481"/>
</dbReference>
<dbReference type="Proteomes" id="UP001216899">
    <property type="component" value="Chromosome"/>
</dbReference>
<organism evidence="2 3">
    <name type="scientific">Paracoccus marcusii</name>
    <dbReference type="NCBI Taxonomy" id="59779"/>
    <lineage>
        <taxon>Bacteria</taxon>
        <taxon>Pseudomonadati</taxon>
        <taxon>Pseudomonadota</taxon>
        <taxon>Alphaproteobacteria</taxon>
        <taxon>Rhodobacterales</taxon>
        <taxon>Paracoccaceae</taxon>
        <taxon>Paracoccus</taxon>
    </lineage>
</organism>
<dbReference type="EMBL" id="CP117466">
    <property type="protein sequence ID" value="WDA11513.1"/>
    <property type="molecule type" value="Genomic_DNA"/>
</dbReference>
<proteinExistence type="predicted"/>
<protein>
    <submittedName>
        <fullName evidence="2">DUF481 domain-containing protein</fullName>
    </submittedName>
</protein>
<evidence type="ECO:0000313" key="3">
    <source>
        <dbReference type="Proteomes" id="UP001216899"/>
    </source>
</evidence>
<feature type="signal peptide" evidence="1">
    <location>
        <begin position="1"/>
        <end position="23"/>
    </location>
</feature>
<dbReference type="Pfam" id="PF04338">
    <property type="entry name" value="DUF481"/>
    <property type="match status" value="2"/>
</dbReference>